<sequence>MLSKSYLDNDMSKSKIHYIAVAFLVLLVTFTTTDAEARLIENLYSAEVEVASQSSSHRQQAIGEAFDRVIIKLTGKSDATEHEAIERAKRDVNNYLVQYGYSDNQGQRTLTATFDGRKLRALLAEHQLPYWGSRRPQLMLWIAKESDSGQRTIIDSNSESVFTQQLRFFAKQYSIPVQLPLMDLTDNFTISAMDVWGRFLDPVRTTTERYGTDGLLVARIVRQEDEEAPWSLNWFVEIGDDRFAGEVTATSVDWLAEPLIEQLMVKLSAKYSMTAGDENVRNTLTVKVEQLNSLSSVLKLESFLKSIVSVREVRLLKYSQNMSEFEIVVNGPVDQILQAINLDGRLVSQEVGPFVAAKQTETPVYRWDEGR</sequence>
<protein>
    <submittedName>
        <fullName evidence="2">DUF2066 domain-containing protein</fullName>
    </submittedName>
</protein>
<dbReference type="InterPro" id="IPR018642">
    <property type="entry name" value="DUF2066"/>
</dbReference>
<dbReference type="EMBL" id="JAEMOS010000030">
    <property type="protein sequence ID" value="MBJ7267221.1"/>
    <property type="molecule type" value="Genomic_DNA"/>
</dbReference>
<evidence type="ECO:0000313" key="2">
    <source>
        <dbReference type="EMBL" id="MBJ7314768.1"/>
    </source>
</evidence>
<name>A0A8I1G2K1_9GAMM</name>
<gene>
    <name evidence="1" type="ORF">JHC10_09760</name>
    <name evidence="2" type="ORF">JHC11_01950</name>
</gene>
<evidence type="ECO:0000313" key="4">
    <source>
        <dbReference type="Proteomes" id="UP000655994"/>
    </source>
</evidence>
<keyword evidence="4" id="KW-1185">Reference proteome</keyword>
<dbReference type="AlphaFoldDB" id="A0A8I1G2K1"/>
<organism evidence="2 3">
    <name type="scientific">Idiomarina abyssalis</name>
    <dbReference type="NCBI Taxonomy" id="86102"/>
    <lineage>
        <taxon>Bacteria</taxon>
        <taxon>Pseudomonadati</taxon>
        <taxon>Pseudomonadota</taxon>
        <taxon>Gammaproteobacteria</taxon>
        <taxon>Alteromonadales</taxon>
        <taxon>Idiomarinaceae</taxon>
        <taxon>Idiomarina</taxon>
    </lineage>
</organism>
<comment type="caution">
    <text evidence="2">The sequence shown here is derived from an EMBL/GenBank/DDBJ whole genome shotgun (WGS) entry which is preliminary data.</text>
</comment>
<evidence type="ECO:0000313" key="3">
    <source>
        <dbReference type="Proteomes" id="UP000621390"/>
    </source>
</evidence>
<evidence type="ECO:0000313" key="1">
    <source>
        <dbReference type="EMBL" id="MBJ7267221.1"/>
    </source>
</evidence>
<dbReference type="Proteomes" id="UP000655994">
    <property type="component" value="Unassembled WGS sequence"/>
</dbReference>
<accession>A0A8I1G2K1</accession>
<dbReference type="Proteomes" id="UP000621390">
    <property type="component" value="Unassembled WGS sequence"/>
</dbReference>
<proteinExistence type="predicted"/>
<reference evidence="2 4" key="1">
    <citation type="submission" date="2020-09" db="EMBL/GenBank/DDBJ databases">
        <title>Draft Genomes of Bacterial Isolates from North Pond Shallow Sediments.</title>
        <authorList>
            <person name="Kiel Reese B."/>
            <person name="Mullis M."/>
            <person name="Weisend R.E."/>
        </authorList>
    </citation>
    <scope>NUCLEOTIDE SEQUENCE</scope>
    <source>
        <strain evidence="2">KJE-2</strain>
        <strain evidence="1 4">KJE-3</strain>
    </source>
</reference>
<dbReference type="EMBL" id="JAEMOP010000002">
    <property type="protein sequence ID" value="MBJ7314768.1"/>
    <property type="molecule type" value="Genomic_DNA"/>
</dbReference>
<dbReference type="Pfam" id="PF09839">
    <property type="entry name" value="DUF2066"/>
    <property type="match status" value="1"/>
</dbReference>